<proteinExistence type="predicted"/>
<organism evidence="1">
    <name type="scientific">Siphoviridae sp. ctHip2</name>
    <dbReference type="NCBI Taxonomy" id="2827830"/>
    <lineage>
        <taxon>Viruses</taxon>
        <taxon>Duplodnaviria</taxon>
        <taxon>Heunggongvirae</taxon>
        <taxon>Uroviricota</taxon>
        <taxon>Caudoviricetes</taxon>
    </lineage>
</organism>
<accession>A0A8S5RVM5</accession>
<reference evidence="1" key="1">
    <citation type="journal article" date="2021" name="Proc. Natl. Acad. Sci. U.S.A.">
        <title>A Catalog of Tens of Thousands of Viruses from Human Metagenomes Reveals Hidden Associations with Chronic Diseases.</title>
        <authorList>
            <person name="Tisza M.J."/>
            <person name="Buck C.B."/>
        </authorList>
    </citation>
    <scope>NUCLEOTIDE SEQUENCE</scope>
    <source>
        <strain evidence="1">CtHip2</strain>
    </source>
</reference>
<protein>
    <submittedName>
        <fullName evidence="1">Uncharacterized protein</fullName>
    </submittedName>
</protein>
<dbReference type="EMBL" id="BK032497">
    <property type="protein sequence ID" value="DAF42813.1"/>
    <property type="molecule type" value="Genomic_DNA"/>
</dbReference>
<name>A0A8S5RVM5_9CAUD</name>
<sequence>MAREFLTINGVNVEPTEDNIVNAVKKALEDYTSKEAQSLKERIKNAEVSVELPNAFFLEDDDRYLFSIHYSKDSFLISIDLKNGGKIVYLREFEE</sequence>
<evidence type="ECO:0000313" key="1">
    <source>
        <dbReference type="EMBL" id="DAF42813.1"/>
    </source>
</evidence>